<comment type="similarity">
    <text evidence="1">Belongs to the LysR transcriptional regulatory family.</text>
</comment>
<dbReference type="InterPro" id="IPR036390">
    <property type="entry name" value="WH_DNA-bd_sf"/>
</dbReference>
<evidence type="ECO:0000256" key="2">
    <source>
        <dbReference type="ARBA" id="ARBA00023015"/>
    </source>
</evidence>
<dbReference type="OrthoDB" id="9786526at2"/>
<dbReference type="GO" id="GO:0003700">
    <property type="term" value="F:DNA-binding transcription factor activity"/>
    <property type="evidence" value="ECO:0007669"/>
    <property type="project" value="InterPro"/>
</dbReference>
<dbReference type="CDD" id="cd08422">
    <property type="entry name" value="PBP2_CrgA_like"/>
    <property type="match status" value="1"/>
</dbReference>
<evidence type="ECO:0000313" key="7">
    <source>
        <dbReference type="Proteomes" id="UP000234881"/>
    </source>
</evidence>
<dbReference type="PANTHER" id="PTHR30537:SF5">
    <property type="entry name" value="HTH-TYPE TRANSCRIPTIONAL ACTIVATOR TTDR-RELATED"/>
    <property type="match status" value="1"/>
</dbReference>
<protein>
    <submittedName>
        <fullName evidence="6">LysR family transcriptional regulator</fullName>
    </submittedName>
</protein>
<dbReference type="InterPro" id="IPR036388">
    <property type="entry name" value="WH-like_DNA-bd_sf"/>
</dbReference>
<proteinExistence type="inferred from homology"/>
<reference evidence="6 7" key="1">
    <citation type="submission" date="2018-01" db="EMBL/GenBank/DDBJ databases">
        <title>The draft genome sequence of Cohaesibacter sp. H1304.</title>
        <authorList>
            <person name="Wang N.-N."/>
            <person name="Du Z.-J."/>
        </authorList>
    </citation>
    <scope>NUCLEOTIDE SEQUENCE [LARGE SCALE GENOMIC DNA]</scope>
    <source>
        <strain evidence="6 7">H1304</strain>
    </source>
</reference>
<dbReference type="SUPFAM" id="SSF53850">
    <property type="entry name" value="Periplasmic binding protein-like II"/>
    <property type="match status" value="1"/>
</dbReference>
<keyword evidence="3" id="KW-0238">DNA-binding</keyword>
<dbReference type="Pfam" id="PF00126">
    <property type="entry name" value="HTH_1"/>
    <property type="match status" value="1"/>
</dbReference>
<dbReference type="InterPro" id="IPR005119">
    <property type="entry name" value="LysR_subst-bd"/>
</dbReference>
<dbReference type="SUPFAM" id="SSF46785">
    <property type="entry name" value="Winged helix' DNA-binding domain"/>
    <property type="match status" value="1"/>
</dbReference>
<keyword evidence="4" id="KW-0804">Transcription</keyword>
<name>A0A2N5XVU3_9HYPH</name>
<dbReference type="EMBL" id="PKUQ01000004">
    <property type="protein sequence ID" value="PLW78548.1"/>
    <property type="molecule type" value="Genomic_DNA"/>
</dbReference>
<dbReference type="InterPro" id="IPR000847">
    <property type="entry name" value="LysR_HTH_N"/>
</dbReference>
<gene>
    <name evidence="6" type="ORF">C0081_04085</name>
</gene>
<dbReference type="Gene3D" id="3.40.190.290">
    <property type="match status" value="1"/>
</dbReference>
<dbReference type="GO" id="GO:0003677">
    <property type="term" value="F:DNA binding"/>
    <property type="evidence" value="ECO:0007669"/>
    <property type="project" value="UniProtKB-KW"/>
</dbReference>
<dbReference type="PANTHER" id="PTHR30537">
    <property type="entry name" value="HTH-TYPE TRANSCRIPTIONAL REGULATOR"/>
    <property type="match status" value="1"/>
</dbReference>
<organism evidence="6 7">
    <name type="scientific">Cohaesibacter celericrescens</name>
    <dbReference type="NCBI Taxonomy" id="2067669"/>
    <lineage>
        <taxon>Bacteria</taxon>
        <taxon>Pseudomonadati</taxon>
        <taxon>Pseudomonadota</taxon>
        <taxon>Alphaproteobacteria</taxon>
        <taxon>Hyphomicrobiales</taxon>
        <taxon>Cohaesibacteraceae</taxon>
    </lineage>
</organism>
<keyword evidence="2" id="KW-0805">Transcription regulation</keyword>
<sequence>MDTDSLRLFVLAAEKLNISAAGRSLGLAPAVASARLAKLEIEVGADLLHRSTRKVSLSLQGAEFLPFAREILQQSDAGLAALGQGKSNATGTLRFTAPSTFAQLHIAPILPDFQSEHPDVTLDLRLSDVQFDLIEGSFDLALRNSSLDDSNLKGRKLANDRRILCASPAYLRDHGTPQMPDDLARHYLIAFRDQKARPLIGRDGQTSEFDPRKGLGRIILDDGLSQKIVTCAGAGISSNSIWSVYQEIKDGRLIQILPDYEIADKTALWLVYPKTNVLSPKVRVFMDFLLKRIGKSPIWDNLAI</sequence>
<dbReference type="Proteomes" id="UP000234881">
    <property type="component" value="Unassembled WGS sequence"/>
</dbReference>
<evidence type="ECO:0000313" key="6">
    <source>
        <dbReference type="EMBL" id="PLW78548.1"/>
    </source>
</evidence>
<evidence type="ECO:0000259" key="5">
    <source>
        <dbReference type="PROSITE" id="PS50931"/>
    </source>
</evidence>
<evidence type="ECO:0000256" key="4">
    <source>
        <dbReference type="ARBA" id="ARBA00023163"/>
    </source>
</evidence>
<evidence type="ECO:0000256" key="3">
    <source>
        <dbReference type="ARBA" id="ARBA00023125"/>
    </source>
</evidence>
<feature type="domain" description="HTH lysR-type" evidence="5">
    <location>
        <begin position="1"/>
        <end position="58"/>
    </location>
</feature>
<dbReference type="RefSeq" id="WP_101532539.1">
    <property type="nucleotide sequence ID" value="NZ_PKUQ01000004.1"/>
</dbReference>
<dbReference type="PROSITE" id="PS50931">
    <property type="entry name" value="HTH_LYSR"/>
    <property type="match status" value="1"/>
</dbReference>
<dbReference type="AlphaFoldDB" id="A0A2N5XVU3"/>
<evidence type="ECO:0000256" key="1">
    <source>
        <dbReference type="ARBA" id="ARBA00009437"/>
    </source>
</evidence>
<comment type="caution">
    <text evidence="6">The sequence shown here is derived from an EMBL/GenBank/DDBJ whole genome shotgun (WGS) entry which is preliminary data.</text>
</comment>
<dbReference type="Pfam" id="PF03466">
    <property type="entry name" value="LysR_substrate"/>
    <property type="match status" value="1"/>
</dbReference>
<dbReference type="InterPro" id="IPR058163">
    <property type="entry name" value="LysR-type_TF_proteobact-type"/>
</dbReference>
<dbReference type="Gene3D" id="1.10.10.10">
    <property type="entry name" value="Winged helix-like DNA-binding domain superfamily/Winged helix DNA-binding domain"/>
    <property type="match status" value="1"/>
</dbReference>
<accession>A0A2N5XVU3</accession>
<keyword evidence="7" id="KW-1185">Reference proteome</keyword>